<name>A0A9X4MRH0_STRSU</name>
<feature type="transmembrane region" description="Helical" evidence="1">
    <location>
        <begin position="99"/>
        <end position="123"/>
    </location>
</feature>
<evidence type="ECO:0008006" key="4">
    <source>
        <dbReference type="Google" id="ProtNLM"/>
    </source>
</evidence>
<sequence>MYSTKKLTRLVVLSAVAIVLRIVFGAFPNIKPLTAIFLVSLSHFTLFEGWILMGLTMIGSGLLFGFGVVVLWQVLSFGLVQLIWWILIRPQILKERIPLWLQSLLAGCFVFVYGMSISLLTAIQFGIHPIIYWLNGIVFDCLHMISTVLFYPIIYHVFRRFYK</sequence>
<proteinExistence type="predicted"/>
<keyword evidence="1" id="KW-0472">Membrane</keyword>
<evidence type="ECO:0000256" key="1">
    <source>
        <dbReference type="SAM" id="Phobius"/>
    </source>
</evidence>
<accession>A0A9X4MRH0</accession>
<keyword evidence="1" id="KW-1133">Transmembrane helix</keyword>
<dbReference type="Proteomes" id="UP001152879">
    <property type="component" value="Unassembled WGS sequence"/>
</dbReference>
<organism evidence="2 3">
    <name type="scientific">Streptococcus suis</name>
    <dbReference type="NCBI Taxonomy" id="1307"/>
    <lineage>
        <taxon>Bacteria</taxon>
        <taxon>Bacillati</taxon>
        <taxon>Bacillota</taxon>
        <taxon>Bacilli</taxon>
        <taxon>Lactobacillales</taxon>
        <taxon>Streptococcaceae</taxon>
        <taxon>Streptococcus</taxon>
    </lineage>
</organism>
<evidence type="ECO:0000313" key="3">
    <source>
        <dbReference type="Proteomes" id="UP001152879"/>
    </source>
</evidence>
<comment type="caution">
    <text evidence="2">The sequence shown here is derived from an EMBL/GenBank/DDBJ whole genome shotgun (WGS) entry which is preliminary data.</text>
</comment>
<dbReference type="AlphaFoldDB" id="A0A9X4MRH0"/>
<dbReference type="EMBL" id="JANFML010000001">
    <property type="protein sequence ID" value="MDG4511474.1"/>
    <property type="molecule type" value="Genomic_DNA"/>
</dbReference>
<keyword evidence="1" id="KW-0812">Transmembrane</keyword>
<feature type="transmembrane region" description="Helical" evidence="1">
    <location>
        <begin position="62"/>
        <end position="87"/>
    </location>
</feature>
<feature type="transmembrane region" description="Helical" evidence="1">
    <location>
        <begin position="130"/>
        <end position="154"/>
    </location>
</feature>
<protein>
    <recommendedName>
        <fullName evidence="4">Preprotein translocase subunit YidC</fullName>
    </recommendedName>
</protein>
<gene>
    <name evidence="2" type="ORF">NOL15_01130</name>
</gene>
<feature type="transmembrane region" description="Helical" evidence="1">
    <location>
        <begin position="35"/>
        <end position="55"/>
    </location>
</feature>
<evidence type="ECO:0000313" key="2">
    <source>
        <dbReference type="EMBL" id="MDG4511474.1"/>
    </source>
</evidence>
<reference evidence="2" key="1">
    <citation type="submission" date="2022-07" db="EMBL/GenBank/DDBJ databases">
        <title>Whole Genome Sequencing of Streptococcus suis.</title>
        <authorList>
            <person name="Dai X."/>
            <person name="Huang J."/>
            <person name="Wang L."/>
        </authorList>
    </citation>
    <scope>NUCLEOTIDE SEQUENCE</scope>
    <source>
        <strain evidence="2">SFB2</strain>
    </source>
</reference>